<keyword evidence="1" id="KW-1133">Transmembrane helix</keyword>
<evidence type="ECO:0008006" key="3">
    <source>
        <dbReference type="Google" id="ProtNLM"/>
    </source>
</evidence>
<feature type="non-terminal residue" evidence="2">
    <location>
        <position position="115"/>
    </location>
</feature>
<name>X1H7Z4_9ZZZZ</name>
<evidence type="ECO:0000313" key="2">
    <source>
        <dbReference type="EMBL" id="GAH41433.1"/>
    </source>
</evidence>
<dbReference type="GO" id="GO:0000271">
    <property type="term" value="P:polysaccharide biosynthetic process"/>
    <property type="evidence" value="ECO:0007669"/>
    <property type="project" value="TreeGrafter"/>
</dbReference>
<gene>
    <name evidence="2" type="ORF">S03H2_26318</name>
</gene>
<keyword evidence="1" id="KW-0472">Membrane</keyword>
<feature type="non-terminal residue" evidence="2">
    <location>
        <position position="1"/>
    </location>
</feature>
<dbReference type="PANTHER" id="PTHR23028:SF53">
    <property type="entry name" value="ACYL_TRANSF_3 DOMAIN-CONTAINING PROTEIN"/>
    <property type="match status" value="1"/>
</dbReference>
<feature type="transmembrane region" description="Helical" evidence="1">
    <location>
        <begin position="43"/>
        <end position="66"/>
    </location>
</feature>
<keyword evidence="1" id="KW-0812">Transmembrane</keyword>
<dbReference type="GO" id="GO:0016020">
    <property type="term" value="C:membrane"/>
    <property type="evidence" value="ECO:0007669"/>
    <property type="project" value="TreeGrafter"/>
</dbReference>
<proteinExistence type="predicted"/>
<dbReference type="EMBL" id="BARU01015213">
    <property type="protein sequence ID" value="GAH41433.1"/>
    <property type="molecule type" value="Genomic_DNA"/>
</dbReference>
<dbReference type="InterPro" id="IPR050879">
    <property type="entry name" value="Acyltransferase_3"/>
</dbReference>
<comment type="caution">
    <text evidence="2">The sequence shown here is derived from an EMBL/GenBank/DDBJ whole genome shotgun (WGS) entry which is preliminary data.</text>
</comment>
<feature type="transmembrane region" description="Helical" evidence="1">
    <location>
        <begin position="73"/>
        <end position="89"/>
    </location>
</feature>
<dbReference type="AlphaFoldDB" id="X1H7Z4"/>
<dbReference type="PANTHER" id="PTHR23028">
    <property type="entry name" value="ACETYLTRANSFERASE"/>
    <property type="match status" value="1"/>
</dbReference>
<organism evidence="2">
    <name type="scientific">marine sediment metagenome</name>
    <dbReference type="NCBI Taxonomy" id="412755"/>
    <lineage>
        <taxon>unclassified sequences</taxon>
        <taxon>metagenomes</taxon>
        <taxon>ecological metagenomes</taxon>
    </lineage>
</organism>
<sequence length="115" mass="13038">GYEAVFLFFVLSGFLITRRSLERWRELPQIAPGRFYALRASRILPTLVLVVFLLSVFHLAGVPNFVISRPEQSLGGAIASVFGLYLNWYEGSYGYLPGGWDVIWSLSIEEVFYLA</sequence>
<accession>X1H7Z4</accession>
<evidence type="ECO:0000256" key="1">
    <source>
        <dbReference type="SAM" id="Phobius"/>
    </source>
</evidence>
<reference evidence="2" key="1">
    <citation type="journal article" date="2014" name="Front. Microbiol.">
        <title>High frequency of phylogenetically diverse reductive dehalogenase-homologous genes in deep subseafloor sedimentary metagenomes.</title>
        <authorList>
            <person name="Kawai M."/>
            <person name="Futagami T."/>
            <person name="Toyoda A."/>
            <person name="Takaki Y."/>
            <person name="Nishi S."/>
            <person name="Hori S."/>
            <person name="Arai W."/>
            <person name="Tsubouchi T."/>
            <person name="Morono Y."/>
            <person name="Uchiyama I."/>
            <person name="Ito T."/>
            <person name="Fujiyama A."/>
            <person name="Inagaki F."/>
            <person name="Takami H."/>
        </authorList>
    </citation>
    <scope>NUCLEOTIDE SEQUENCE</scope>
    <source>
        <strain evidence="2">Expedition CK06-06</strain>
    </source>
</reference>
<protein>
    <recommendedName>
        <fullName evidence="3">Acyltransferase 3 domain-containing protein</fullName>
    </recommendedName>
</protein>